<evidence type="ECO:0000256" key="1">
    <source>
        <dbReference type="ARBA" id="ARBA00022801"/>
    </source>
</evidence>
<keyword evidence="2" id="KW-0326">Glycosidase</keyword>
<feature type="domain" description="GH16" evidence="3">
    <location>
        <begin position="1"/>
        <end position="130"/>
    </location>
</feature>
<reference evidence="5" key="1">
    <citation type="journal article" date="2017" name="Plant J.">
        <title>The pomegranate (Punica granatum L.) genome and the genomics of punicalagin biosynthesis.</title>
        <authorList>
            <person name="Qin G."/>
            <person name="Xu C."/>
            <person name="Ming R."/>
            <person name="Tang H."/>
            <person name="Guyot R."/>
            <person name="Kramer E.M."/>
            <person name="Hu Y."/>
            <person name="Yi X."/>
            <person name="Qi Y."/>
            <person name="Xu X."/>
            <person name="Gao Z."/>
            <person name="Pan H."/>
            <person name="Jian J."/>
            <person name="Tian Y."/>
            <person name="Yue Z."/>
            <person name="Xu Y."/>
        </authorList>
    </citation>
    <scope>NUCLEOTIDE SEQUENCE [LARGE SCALE GENOMIC DNA]</scope>
    <source>
        <strain evidence="5">cv. Dabenzi</strain>
    </source>
</reference>
<dbReference type="PROSITE" id="PS51762">
    <property type="entry name" value="GH16_2"/>
    <property type="match status" value="1"/>
</dbReference>
<dbReference type="Proteomes" id="UP000197138">
    <property type="component" value="Unassembled WGS sequence"/>
</dbReference>
<dbReference type="InterPro" id="IPR044791">
    <property type="entry name" value="Beta-glucanase/XTH"/>
</dbReference>
<dbReference type="GO" id="GO:0005975">
    <property type="term" value="P:carbohydrate metabolic process"/>
    <property type="evidence" value="ECO:0007669"/>
    <property type="project" value="InterPro"/>
</dbReference>
<dbReference type="GO" id="GO:0004553">
    <property type="term" value="F:hydrolase activity, hydrolyzing O-glycosyl compounds"/>
    <property type="evidence" value="ECO:0007669"/>
    <property type="project" value="InterPro"/>
</dbReference>
<evidence type="ECO:0000256" key="2">
    <source>
        <dbReference type="ARBA" id="ARBA00023295"/>
    </source>
</evidence>
<dbReference type="Pfam" id="PF00722">
    <property type="entry name" value="Glyco_hydro_16"/>
    <property type="match status" value="2"/>
</dbReference>
<organism evidence="4 5">
    <name type="scientific">Punica granatum</name>
    <name type="common">Pomegranate</name>
    <dbReference type="NCBI Taxonomy" id="22663"/>
    <lineage>
        <taxon>Eukaryota</taxon>
        <taxon>Viridiplantae</taxon>
        <taxon>Streptophyta</taxon>
        <taxon>Embryophyta</taxon>
        <taxon>Tracheophyta</taxon>
        <taxon>Spermatophyta</taxon>
        <taxon>Magnoliopsida</taxon>
        <taxon>eudicotyledons</taxon>
        <taxon>Gunneridae</taxon>
        <taxon>Pentapetalae</taxon>
        <taxon>rosids</taxon>
        <taxon>malvids</taxon>
        <taxon>Myrtales</taxon>
        <taxon>Lythraceae</taxon>
        <taxon>Punica</taxon>
    </lineage>
</organism>
<comment type="caution">
    <text evidence="4">The sequence shown here is derived from an EMBL/GenBank/DDBJ whole genome shotgun (WGS) entry which is preliminary data.</text>
</comment>
<dbReference type="Gene3D" id="2.60.120.200">
    <property type="match status" value="2"/>
</dbReference>
<evidence type="ECO:0000313" key="4">
    <source>
        <dbReference type="EMBL" id="OWM90736.1"/>
    </source>
</evidence>
<dbReference type="PANTHER" id="PTHR31062">
    <property type="entry name" value="XYLOGLUCAN ENDOTRANSGLUCOSYLASE/HYDROLASE PROTEIN 8-RELATED"/>
    <property type="match status" value="1"/>
</dbReference>
<name>A0A218Y1I7_PUNGR</name>
<proteinExistence type="predicted"/>
<evidence type="ECO:0000313" key="5">
    <source>
        <dbReference type="Proteomes" id="UP000197138"/>
    </source>
</evidence>
<dbReference type="EMBL" id="MTKT01000544">
    <property type="protein sequence ID" value="OWM90736.1"/>
    <property type="molecule type" value="Genomic_DNA"/>
</dbReference>
<sequence length="160" mass="18105">MSNGDMFEKNHVEIDFDFLGNIRGREWRVQTNVYGNESTSVDREERYTAFGMVLPMIFIISTASSGQTLRSYFISYNVPIRGVKRMKAMHGAFPSKPMSLYATIWDGLDWTTNGGKYCVNYKYSPCIAPFTDLVLRGFAVDPIEKVSSVCDDVTPCWAHG</sequence>
<dbReference type="SUPFAM" id="SSF49899">
    <property type="entry name" value="Concanavalin A-like lectins/glucanases"/>
    <property type="match status" value="1"/>
</dbReference>
<evidence type="ECO:0000259" key="3">
    <source>
        <dbReference type="PROSITE" id="PS51762"/>
    </source>
</evidence>
<dbReference type="InterPro" id="IPR013320">
    <property type="entry name" value="ConA-like_dom_sf"/>
</dbReference>
<dbReference type="AlphaFoldDB" id="A0A218Y1I7"/>
<dbReference type="InterPro" id="IPR000757">
    <property type="entry name" value="Beta-glucanase-like"/>
</dbReference>
<protein>
    <recommendedName>
        <fullName evidence="3">GH16 domain-containing protein</fullName>
    </recommendedName>
</protein>
<accession>A0A218Y1I7</accession>
<keyword evidence="1" id="KW-0378">Hydrolase</keyword>
<gene>
    <name evidence="4" type="ORF">CDL15_Pgr021041</name>
</gene>